<keyword evidence="2" id="KW-1185">Reference proteome</keyword>
<reference evidence="1" key="2">
    <citation type="submission" date="2025-08" db="UniProtKB">
        <authorList>
            <consortium name="Ensembl"/>
        </authorList>
    </citation>
    <scope>IDENTIFICATION</scope>
</reference>
<dbReference type="AlphaFoldDB" id="A0A3P8UFL2"/>
<dbReference type="FunCoup" id="A0A3P8UFL2">
    <property type="interactions" value="997"/>
</dbReference>
<dbReference type="Gene3D" id="1.25.10.10">
    <property type="entry name" value="Leucine-rich Repeat Variant"/>
    <property type="match status" value="1"/>
</dbReference>
<dbReference type="GO" id="GO:0005634">
    <property type="term" value="C:nucleus"/>
    <property type="evidence" value="ECO:0007669"/>
    <property type="project" value="InterPro"/>
</dbReference>
<name>A0A3P8UFL2_CYNSE</name>
<dbReference type="Ensembl" id="ENSCSET00000001231.1">
    <property type="protein sequence ID" value="ENSCSEP00000001202.1"/>
    <property type="gene ID" value="ENSCSEG00000000826.1"/>
</dbReference>
<dbReference type="PANTHER" id="PTHR16199">
    <property type="entry name" value="CONDENSIN-2 COMPLEX SUBUNIT G2"/>
    <property type="match status" value="1"/>
</dbReference>
<dbReference type="SUPFAM" id="SSF48371">
    <property type="entry name" value="ARM repeat"/>
    <property type="match status" value="1"/>
</dbReference>
<dbReference type="InterPro" id="IPR016024">
    <property type="entry name" value="ARM-type_fold"/>
</dbReference>
<protein>
    <submittedName>
        <fullName evidence="1">Non-SMC condensin II complex, subunit G2</fullName>
    </submittedName>
</protein>
<sequence>MSKREAFLAATYKENVEDFLRFIQLHNKADPFDVEEVVQEMPRDQKEALWGKLCLFLQDVLQKLPPECWEESNQARVEDGMDVESSADPTPTMAFWTWSTHCMVGVLFITCSVQVSLWSPWSICVCPSDVLLSLPVSETPLPLLLHIHTLCEAWWKKELDHREKFGRTAFLISLRKSFLLKKPGAEIQRVWSLHDVLLSLDYTSEENKEVLDLLLQCFHRPVYIRNDDVSEVRRFLVFLFSWNVNFIWVIHGTIKNQLEFYNSSLMTHITEIYFRAWKKADGEFLEQMESSCIQDFMQCAIFLHRSSPVYAKVRQIVSYFHSRKSCPRVEKMLDGLYKPILWKSLFVPNSEVRANATLLLADAFPIHDPAQGSENIDVKIQKQLDTRLLDDPYPVVRSNAVLGVCKILAKCWELLPPAIITGFLKKLITELSCDISSPDVRCSVFKCLTIILDNALSHPLLEKLLPTLKYSLHDNSEKMVRIQETVEAKPELALVYLDYLFNHSSTRDTVLSVGEKSLKQLHTVLGNWKSVLYTHLNSTPQDPTAPSVETALQAFLLHGRLGAHLQHQVSNYLCAEMFCLWVWEMTISKVKSFTCARSSSCQVNILLHLPEPLNLTCAYICLHDLFSFVFSEAGYLGIPAVLPVLKEIADSFVPDDENRNKKKYLEEPEDETTIILGVVVNIFHKVIEILARRIKKEPELGKQLCLSAVPGLTDFFQVAQTWKRAPLSGVFSTIFAIMVVENNHVLQKVGS</sequence>
<dbReference type="STRING" id="244447.ENSCSEP00000001202"/>
<dbReference type="InterPro" id="IPR011989">
    <property type="entry name" value="ARM-like"/>
</dbReference>
<organism evidence="1 2">
    <name type="scientific">Cynoglossus semilaevis</name>
    <name type="common">Tongue sole</name>
    <dbReference type="NCBI Taxonomy" id="244447"/>
    <lineage>
        <taxon>Eukaryota</taxon>
        <taxon>Metazoa</taxon>
        <taxon>Chordata</taxon>
        <taxon>Craniata</taxon>
        <taxon>Vertebrata</taxon>
        <taxon>Euteleostomi</taxon>
        <taxon>Actinopterygii</taxon>
        <taxon>Neopterygii</taxon>
        <taxon>Teleostei</taxon>
        <taxon>Neoteleostei</taxon>
        <taxon>Acanthomorphata</taxon>
        <taxon>Carangaria</taxon>
        <taxon>Pleuronectiformes</taxon>
        <taxon>Pleuronectoidei</taxon>
        <taxon>Cynoglossidae</taxon>
        <taxon>Cynoglossinae</taxon>
        <taxon>Cynoglossus</taxon>
    </lineage>
</organism>
<proteinExistence type="predicted"/>
<dbReference type="PANTHER" id="PTHR16199:SF4">
    <property type="entry name" value="CONDENSIN-2 COMPLEX SUBUNIT G2"/>
    <property type="match status" value="1"/>
</dbReference>
<dbReference type="Pfam" id="PF12422">
    <property type="entry name" value="Condensin2nSMC"/>
    <property type="match status" value="1"/>
</dbReference>
<evidence type="ECO:0000313" key="2">
    <source>
        <dbReference type="Proteomes" id="UP000265120"/>
    </source>
</evidence>
<accession>A0A3P8UFL2</accession>
<evidence type="ECO:0000313" key="1">
    <source>
        <dbReference type="Ensembl" id="ENSCSEP00000001202.1"/>
    </source>
</evidence>
<dbReference type="Proteomes" id="UP000265120">
    <property type="component" value="Chromosome 3"/>
</dbReference>
<dbReference type="InParanoid" id="A0A3P8UFL2"/>
<reference evidence="1 2" key="1">
    <citation type="journal article" date="2014" name="Nat. Genet.">
        <title>Whole-genome sequence of a flatfish provides insights into ZW sex chromosome evolution and adaptation to a benthic lifestyle.</title>
        <authorList>
            <person name="Chen S."/>
            <person name="Zhang G."/>
            <person name="Shao C."/>
            <person name="Huang Q."/>
            <person name="Liu G."/>
            <person name="Zhang P."/>
            <person name="Song W."/>
            <person name="An N."/>
            <person name="Chalopin D."/>
            <person name="Volff J.N."/>
            <person name="Hong Y."/>
            <person name="Li Q."/>
            <person name="Sha Z."/>
            <person name="Zhou H."/>
            <person name="Xie M."/>
            <person name="Yu Q."/>
            <person name="Liu Y."/>
            <person name="Xiang H."/>
            <person name="Wang N."/>
            <person name="Wu K."/>
            <person name="Yang C."/>
            <person name="Zhou Q."/>
            <person name="Liao X."/>
            <person name="Yang L."/>
            <person name="Hu Q."/>
            <person name="Zhang J."/>
            <person name="Meng L."/>
            <person name="Jin L."/>
            <person name="Tian Y."/>
            <person name="Lian J."/>
            <person name="Yang J."/>
            <person name="Miao G."/>
            <person name="Liu S."/>
            <person name="Liang Z."/>
            <person name="Yan F."/>
            <person name="Li Y."/>
            <person name="Sun B."/>
            <person name="Zhang H."/>
            <person name="Zhang J."/>
            <person name="Zhu Y."/>
            <person name="Du M."/>
            <person name="Zhao Y."/>
            <person name="Schartl M."/>
            <person name="Tang Q."/>
            <person name="Wang J."/>
        </authorList>
    </citation>
    <scope>NUCLEOTIDE SEQUENCE</scope>
</reference>
<dbReference type="GO" id="GO:0000070">
    <property type="term" value="P:mitotic sister chromatid segregation"/>
    <property type="evidence" value="ECO:0007669"/>
    <property type="project" value="TreeGrafter"/>
</dbReference>
<reference evidence="1" key="3">
    <citation type="submission" date="2025-09" db="UniProtKB">
        <authorList>
            <consortium name="Ensembl"/>
        </authorList>
    </citation>
    <scope>IDENTIFICATION</scope>
</reference>
<dbReference type="InterPro" id="IPR024741">
    <property type="entry name" value="Condensin2_G2"/>
</dbReference>
<dbReference type="GO" id="GO:0000796">
    <property type="term" value="C:condensin complex"/>
    <property type="evidence" value="ECO:0007669"/>
    <property type="project" value="TreeGrafter"/>
</dbReference>
<dbReference type="GeneTree" id="ENSGT00490000043432"/>